<reference evidence="3 4" key="1">
    <citation type="journal article" date="2012" name="Nucleic Acids Res.">
        <title>Sequencing of the smallest Apicomplexan genome from the human pathogen Babesia microti.</title>
        <authorList>
            <person name="Cornillot E."/>
            <person name="Hadj-Kaddour K."/>
            <person name="Dassouli A."/>
            <person name="Noel B."/>
            <person name="Ranwez V."/>
            <person name="Vacherie B."/>
            <person name="Augagneur Y."/>
            <person name="Bres V."/>
            <person name="Duclos A."/>
            <person name="Randazzo S."/>
            <person name="Carcy B."/>
            <person name="Debierre-Grockiego F."/>
            <person name="Delbecq S."/>
            <person name="Moubri-Menage K."/>
            <person name="Shams-Eldin H."/>
            <person name="Usmani-Brown S."/>
            <person name="Bringaud F."/>
            <person name="Wincker P."/>
            <person name="Vivares C.P."/>
            <person name="Schwarz R.T."/>
            <person name="Schetters T.P."/>
            <person name="Krause P.J."/>
            <person name="Gorenflot A."/>
            <person name="Berry V."/>
            <person name="Barbe V."/>
            <person name="Ben Mamoun C."/>
        </authorList>
    </citation>
    <scope>NUCLEOTIDE SEQUENCE [LARGE SCALE GENOMIC DNA]</scope>
    <source>
        <strain evidence="3 4">RI</strain>
    </source>
</reference>
<dbReference type="OMA" id="CDYIFLP"/>
<dbReference type="PANTHER" id="PTHR16320">
    <property type="entry name" value="SPHINGOMYELINASE FAMILY MEMBER"/>
    <property type="match status" value="1"/>
</dbReference>
<dbReference type="PANTHER" id="PTHR16320:SF23">
    <property type="entry name" value="SPHINGOMYELINASE C 1"/>
    <property type="match status" value="1"/>
</dbReference>
<evidence type="ECO:0000256" key="1">
    <source>
        <dbReference type="ARBA" id="ARBA00006335"/>
    </source>
</evidence>
<dbReference type="KEGG" id="bmic:BMR1_02g01295"/>
<dbReference type="EMBL" id="FO082872">
    <property type="protein sequence ID" value="CCF73421.1"/>
    <property type="molecule type" value="Genomic_DNA"/>
</dbReference>
<evidence type="ECO:0000313" key="4">
    <source>
        <dbReference type="Proteomes" id="UP000002899"/>
    </source>
</evidence>
<keyword evidence="4" id="KW-1185">Reference proteome</keyword>
<dbReference type="RefSeq" id="XP_012648030.1">
    <property type="nucleotide sequence ID" value="XM_012792576.1"/>
</dbReference>
<name>I7IG73_BABMR</name>
<dbReference type="InterPro" id="IPR036691">
    <property type="entry name" value="Endo/exonu/phosph_ase_sf"/>
</dbReference>
<dbReference type="AlphaFoldDB" id="I7IG73"/>
<dbReference type="InterPro" id="IPR005135">
    <property type="entry name" value="Endo/exonuclease/phosphatase"/>
</dbReference>
<dbReference type="Gene3D" id="3.60.10.10">
    <property type="entry name" value="Endonuclease/exonuclease/phosphatase"/>
    <property type="match status" value="1"/>
</dbReference>
<evidence type="ECO:0000313" key="3">
    <source>
        <dbReference type="EMBL" id="CCF73421.1"/>
    </source>
</evidence>
<comment type="similarity">
    <text evidence="1">Belongs to the neutral sphingomyelinase family.</text>
</comment>
<dbReference type="VEuPathDB" id="PiroplasmaDB:BMR1_02g01295"/>
<evidence type="ECO:0000259" key="2">
    <source>
        <dbReference type="Pfam" id="PF03372"/>
    </source>
</evidence>
<dbReference type="Proteomes" id="UP000002899">
    <property type="component" value="Chromosome II"/>
</dbReference>
<proteinExistence type="inferred from homology"/>
<dbReference type="GeneID" id="24424045"/>
<reference evidence="3 4" key="3">
    <citation type="journal article" date="2016" name="Sci. Rep.">
        <title>Genome-wide diversity and gene expression profiling of Babesia microti isolates identify polymorphic genes that mediate host-pathogen interactions.</title>
        <authorList>
            <person name="Silva J.C."/>
            <person name="Cornillot E."/>
            <person name="McCracken C."/>
            <person name="Usmani-Brown S."/>
            <person name="Dwivedi A."/>
            <person name="Ifeonu O.O."/>
            <person name="Crabtree J."/>
            <person name="Gotia H.T."/>
            <person name="Virji A.Z."/>
            <person name="Reynes C."/>
            <person name="Colinge J."/>
            <person name="Kumar V."/>
            <person name="Lawres L."/>
            <person name="Pazzi J.E."/>
            <person name="Pablo J.V."/>
            <person name="Hung C."/>
            <person name="Brancato J."/>
            <person name="Kumari P."/>
            <person name="Orvis J."/>
            <person name="Tretina K."/>
            <person name="Chibucos M."/>
            <person name="Ott S."/>
            <person name="Sadzewicz L."/>
            <person name="Sengamalay N."/>
            <person name="Shetty A.C."/>
            <person name="Su Q."/>
            <person name="Tallon L."/>
            <person name="Fraser C.M."/>
            <person name="Frutos R."/>
            <person name="Molina D.M."/>
            <person name="Krause P.J."/>
            <person name="Ben Mamoun C."/>
        </authorList>
    </citation>
    <scope>NUCLEOTIDE SEQUENCE [LARGE SCALE GENOMIC DNA]</scope>
    <source>
        <strain evidence="3 4">RI</strain>
    </source>
</reference>
<dbReference type="Pfam" id="PF03372">
    <property type="entry name" value="Exo_endo_phos"/>
    <property type="match status" value="1"/>
</dbReference>
<reference evidence="3 4" key="2">
    <citation type="journal article" date="2013" name="PLoS ONE">
        <title>Whole genome mapping and re-organization of the nuclear and mitochondrial genomes of Babesia microti isolates.</title>
        <authorList>
            <person name="Cornillot E."/>
            <person name="Dassouli A."/>
            <person name="Garg A."/>
            <person name="Pachikara N."/>
            <person name="Randazzo S."/>
            <person name="Depoix D."/>
            <person name="Carcy B."/>
            <person name="Delbecq S."/>
            <person name="Frutos R."/>
            <person name="Silva J.C."/>
            <person name="Sutton R."/>
            <person name="Krause P.J."/>
            <person name="Mamoun C.B."/>
        </authorList>
    </citation>
    <scope>NUCLEOTIDE SEQUENCE [LARGE SCALE GENOMIC DNA]</scope>
    <source>
        <strain evidence="3 4">RI</strain>
    </source>
</reference>
<dbReference type="SUPFAM" id="SSF56219">
    <property type="entry name" value="DNase I-like"/>
    <property type="match status" value="1"/>
</dbReference>
<organism evidence="3 4">
    <name type="scientific">Babesia microti (strain RI)</name>
    <dbReference type="NCBI Taxonomy" id="1133968"/>
    <lineage>
        <taxon>Eukaryota</taxon>
        <taxon>Sar</taxon>
        <taxon>Alveolata</taxon>
        <taxon>Apicomplexa</taxon>
        <taxon>Aconoidasida</taxon>
        <taxon>Piroplasmida</taxon>
        <taxon>Babesiidae</taxon>
        <taxon>Babesia</taxon>
    </lineage>
</organism>
<dbReference type="InterPro" id="IPR038772">
    <property type="entry name" value="Sph/SMPD2-like"/>
</dbReference>
<sequence length="755" mass="85800">MDYSDFYVFRKAKSSLFSCCSDSDTTLKDDELLVDEHNNGVDGILSPLFCGSIADGFDSCELCDIKNVDQPTIFSNTVGDIDKHEEFQTTSISEFKFDKLCKPTGIVVDKDGLTPISDVLDRITMLTFNTGLLELRLLGMQVYQNPPFTQRRLMHMPGELSNANSDVIALQEVYAKSHAHFLTAHMKSKYPYIVRSNFIDREFIVKHNITFSRPNVYHSKFRNKTLFHHGLMFLSKFPIIFAKFHSWRDVTHLEGIFGNKGFMEVICDVPSVGLVTFFNIHMASAALNPESKQVEQLRLAEVKQLFEAISIAIENKTIPIVIGDLNASPDNCASNYHYFLEQGWIDSWNVTKRRKSTRIRRGGNTGINSGLCKTIQSLKIPFSDNSRLMQTNRQARFQMPLSTRKSNKKLSLRVKDFQDPLTKSVKVPIISEKSFAGANCRNCSDDGRSIVDRLNNIGIGNNNKNSLMAKNNVNNNTGCILRVSKTVDRLEHARCDFKRCSTSLVDTSDNFVFKRSNSWHLFTTQAHTALDTAFEDDYSHLEKIQTISFECPETYNLKNSSQTSIKMLDQKTSNCSVFNETGFDSGGSYSYSGRIRGSSSITLYKGSYRVNFFSKYNRFDNYHRKSYSPNNRLPGYTQFGRRRILAIKKSNNIDEYTWDPMNPLNKIGPHSSCSGLRCDYIFLPPPSAARKLLQYAPKWSEIMFTEPCVLVDHDLQNCNFAYGICMSMKKLMLVTISDHYALKIVLVHKGSALKS</sequence>
<accession>I7IG73</accession>
<dbReference type="GO" id="GO:0004767">
    <property type="term" value="F:sphingomyelin phosphodiesterase activity"/>
    <property type="evidence" value="ECO:0007669"/>
    <property type="project" value="InterPro"/>
</dbReference>
<dbReference type="OrthoDB" id="387657at2759"/>
<protein>
    <recommendedName>
        <fullName evidence="2">Endonuclease/exonuclease/phosphatase domain-containing protein</fullName>
    </recommendedName>
</protein>
<feature type="domain" description="Endonuclease/exonuclease/phosphatase" evidence="2">
    <location>
        <begin position="160"/>
        <end position="330"/>
    </location>
</feature>